<dbReference type="RefSeq" id="WP_205441287.1">
    <property type="nucleotide sequence ID" value="NZ_CP061510.1"/>
</dbReference>
<dbReference type="PANTHER" id="PTHR40257:SF1">
    <property type="entry name" value="DUF1330 DOMAIN-CONTAINING PROTEIN"/>
    <property type="match status" value="1"/>
</dbReference>
<name>A0ABX7KBW5_9SPHN</name>
<keyword evidence="3" id="KW-1185">Reference proteome</keyword>
<evidence type="ECO:0000313" key="2">
    <source>
        <dbReference type="EMBL" id="QSB43990.1"/>
    </source>
</evidence>
<accession>A0ABX7KBW5</accession>
<evidence type="ECO:0000259" key="1">
    <source>
        <dbReference type="Pfam" id="PF07045"/>
    </source>
</evidence>
<dbReference type="InterPro" id="IPR010753">
    <property type="entry name" value="DUF1330"/>
</dbReference>
<dbReference type="Proteomes" id="UP000663637">
    <property type="component" value="Chromosome"/>
</dbReference>
<proteinExistence type="predicted"/>
<dbReference type="PANTHER" id="PTHR40257">
    <property type="match status" value="1"/>
</dbReference>
<dbReference type="Gene3D" id="3.30.70.100">
    <property type="match status" value="1"/>
</dbReference>
<dbReference type="Pfam" id="PF07045">
    <property type="entry name" value="DUF1330"/>
    <property type="match status" value="1"/>
</dbReference>
<organism evidence="2 3">
    <name type="scientific">Tsuneonella flava</name>
    <dbReference type="NCBI Taxonomy" id="2055955"/>
    <lineage>
        <taxon>Bacteria</taxon>
        <taxon>Pseudomonadati</taxon>
        <taxon>Pseudomonadota</taxon>
        <taxon>Alphaproteobacteria</taxon>
        <taxon>Sphingomonadales</taxon>
        <taxon>Erythrobacteraceae</taxon>
        <taxon>Tsuneonella</taxon>
    </lineage>
</organism>
<dbReference type="EMBL" id="CP061510">
    <property type="protein sequence ID" value="QSB43990.1"/>
    <property type="molecule type" value="Genomic_DNA"/>
</dbReference>
<dbReference type="SUPFAM" id="SSF54909">
    <property type="entry name" value="Dimeric alpha+beta barrel"/>
    <property type="match status" value="1"/>
</dbReference>
<sequence length="140" mass="15207">MSEQTAYTDVSPAQGARFFGSPDTGTVVMLNLIRFRDRADYSHAPELEPEGGCSGAEAYARYMAEMEPLLTASGGEILYSGSSDEFLIGPDAEKWDKILLVRQASKEAFLAFASDPQSQRVTQHRTAAVADSRLLPTLAD</sequence>
<feature type="domain" description="DUF1330" evidence="1">
    <location>
        <begin position="56"/>
        <end position="129"/>
    </location>
</feature>
<dbReference type="InterPro" id="IPR011008">
    <property type="entry name" value="Dimeric_a/b-barrel"/>
</dbReference>
<reference evidence="2 3" key="1">
    <citation type="submission" date="2020-09" db="EMBL/GenBank/DDBJ databases">
        <title>Complete genome sequence of altererythrobacter flavus SS-21NJ, isolated from Dongying oil sludge in Shandong province.</title>
        <authorList>
            <person name="Sun S."/>
            <person name="Zhang Z."/>
        </authorList>
    </citation>
    <scope>NUCLEOTIDE SEQUENCE [LARGE SCALE GENOMIC DNA]</scope>
    <source>
        <strain evidence="2 3">SS-21NJ</strain>
    </source>
</reference>
<evidence type="ECO:0000313" key="3">
    <source>
        <dbReference type="Proteomes" id="UP000663637"/>
    </source>
</evidence>
<gene>
    <name evidence="2" type="ORF">IDJ81_11640</name>
</gene>
<protein>
    <submittedName>
        <fullName evidence="2">DUF1330 domain-containing protein</fullName>
    </submittedName>
</protein>